<gene>
    <name evidence="1" type="ORF">AVDCRST_MAG94-4747</name>
</gene>
<dbReference type="AlphaFoldDB" id="A0A6J4N6G6"/>
<dbReference type="EMBL" id="CADCTY010001632">
    <property type="protein sequence ID" value="CAA9378928.1"/>
    <property type="molecule type" value="Genomic_DNA"/>
</dbReference>
<sequence length="40" mass="4775">MYVYDAAGQKRPWDSFVSDYPLERLRAMIDRRQIRPTTAT</sequence>
<accession>A0A6J4N6G6</accession>
<organism evidence="1">
    <name type="scientific">uncultured Leptolyngbya sp</name>
    <dbReference type="NCBI Taxonomy" id="332963"/>
    <lineage>
        <taxon>Bacteria</taxon>
        <taxon>Bacillati</taxon>
        <taxon>Cyanobacteriota</taxon>
        <taxon>Cyanophyceae</taxon>
        <taxon>Leptolyngbyales</taxon>
        <taxon>Leptolyngbyaceae</taxon>
        <taxon>Leptolyngbya group</taxon>
        <taxon>Leptolyngbya</taxon>
        <taxon>environmental samples</taxon>
    </lineage>
</organism>
<name>A0A6J4N6G6_9CYAN</name>
<evidence type="ECO:0000313" key="1">
    <source>
        <dbReference type="EMBL" id="CAA9378928.1"/>
    </source>
</evidence>
<proteinExistence type="predicted"/>
<protein>
    <submittedName>
        <fullName evidence="1">Uncharacterized protein</fullName>
    </submittedName>
</protein>
<reference evidence="1" key="1">
    <citation type="submission" date="2020-02" db="EMBL/GenBank/DDBJ databases">
        <authorList>
            <person name="Meier V. D."/>
        </authorList>
    </citation>
    <scope>NUCLEOTIDE SEQUENCE</scope>
    <source>
        <strain evidence="1">AVDCRST_MAG94</strain>
    </source>
</reference>